<keyword evidence="7" id="KW-0998">Cell outer membrane</keyword>
<dbReference type="Proteomes" id="UP000317909">
    <property type="component" value="Chromosome"/>
</dbReference>
<dbReference type="EMBL" id="CP036339">
    <property type="protein sequence ID" value="QDT74321.1"/>
    <property type="molecule type" value="Genomic_DNA"/>
</dbReference>
<evidence type="ECO:0000313" key="10">
    <source>
        <dbReference type="Proteomes" id="UP000317909"/>
    </source>
</evidence>
<dbReference type="PANTHER" id="PTHR11319">
    <property type="entry name" value="G PROTEIN-COUPLED RECEPTOR-RELATED"/>
    <property type="match status" value="1"/>
</dbReference>
<keyword evidence="4" id="KW-0964">Secreted</keyword>
<feature type="compositionally biased region" description="Polar residues" evidence="8">
    <location>
        <begin position="261"/>
        <end position="288"/>
    </location>
</feature>
<comment type="subcellular location">
    <subcellularLocation>
        <location evidence="1">Cell envelope</location>
    </subcellularLocation>
    <subcellularLocation>
        <location evidence="2">Cell outer membrane</location>
    </subcellularLocation>
    <subcellularLocation>
        <location evidence="3">Secreted</location>
    </subcellularLocation>
</comment>
<dbReference type="PANTHER" id="PTHR11319:SF35">
    <property type="entry name" value="OUTER MEMBRANE PROTEIN PMPC-RELATED"/>
    <property type="match status" value="1"/>
</dbReference>
<evidence type="ECO:0000256" key="3">
    <source>
        <dbReference type="ARBA" id="ARBA00004613"/>
    </source>
</evidence>
<organism evidence="9 10">
    <name type="scientific">Lacipirellula limnantheis</name>
    <dbReference type="NCBI Taxonomy" id="2528024"/>
    <lineage>
        <taxon>Bacteria</taxon>
        <taxon>Pseudomonadati</taxon>
        <taxon>Planctomycetota</taxon>
        <taxon>Planctomycetia</taxon>
        <taxon>Pirellulales</taxon>
        <taxon>Lacipirellulaceae</taxon>
        <taxon>Lacipirellula</taxon>
    </lineage>
</organism>
<dbReference type="GO" id="GO:0005576">
    <property type="term" value="C:extracellular region"/>
    <property type="evidence" value="ECO:0007669"/>
    <property type="project" value="UniProtKB-SubCell"/>
</dbReference>
<dbReference type="Pfam" id="PF02415">
    <property type="entry name" value="Chlam_PMP"/>
    <property type="match status" value="1"/>
</dbReference>
<evidence type="ECO:0000313" key="9">
    <source>
        <dbReference type="EMBL" id="QDT74321.1"/>
    </source>
</evidence>
<evidence type="ECO:0000256" key="7">
    <source>
        <dbReference type="ARBA" id="ARBA00023237"/>
    </source>
</evidence>
<evidence type="ECO:0000256" key="8">
    <source>
        <dbReference type="SAM" id="MobiDB-lite"/>
    </source>
</evidence>
<dbReference type="InterPro" id="IPR006626">
    <property type="entry name" value="PbH1"/>
</dbReference>
<evidence type="ECO:0008006" key="11">
    <source>
        <dbReference type="Google" id="ProtNLM"/>
    </source>
</evidence>
<dbReference type="KEGG" id="llh:I41_35160"/>
<dbReference type="SMART" id="SM00710">
    <property type="entry name" value="PbH1"/>
    <property type="match status" value="9"/>
</dbReference>
<proteinExistence type="predicted"/>
<evidence type="ECO:0000256" key="5">
    <source>
        <dbReference type="ARBA" id="ARBA00022729"/>
    </source>
</evidence>
<keyword evidence="6" id="KW-0472">Membrane</keyword>
<evidence type="ECO:0000256" key="6">
    <source>
        <dbReference type="ARBA" id="ARBA00023136"/>
    </source>
</evidence>
<protein>
    <recommendedName>
        <fullName evidence="11">Right handed beta helix domain-containing protein</fullName>
    </recommendedName>
</protein>
<evidence type="ECO:0000256" key="4">
    <source>
        <dbReference type="ARBA" id="ARBA00022525"/>
    </source>
</evidence>
<evidence type="ECO:0000256" key="2">
    <source>
        <dbReference type="ARBA" id="ARBA00004442"/>
    </source>
</evidence>
<dbReference type="InterPro" id="IPR059226">
    <property type="entry name" value="Choice_anch_Q_dom"/>
</dbReference>
<feature type="region of interest" description="Disordered" evidence="8">
    <location>
        <begin position="260"/>
        <end position="288"/>
    </location>
</feature>
<keyword evidence="5" id="KW-0732">Signal</keyword>
<reference evidence="9 10" key="1">
    <citation type="submission" date="2019-02" db="EMBL/GenBank/DDBJ databases">
        <title>Deep-cultivation of Planctomycetes and their phenomic and genomic characterization uncovers novel biology.</title>
        <authorList>
            <person name="Wiegand S."/>
            <person name="Jogler M."/>
            <person name="Boedeker C."/>
            <person name="Pinto D."/>
            <person name="Vollmers J."/>
            <person name="Rivas-Marin E."/>
            <person name="Kohn T."/>
            <person name="Peeters S.H."/>
            <person name="Heuer A."/>
            <person name="Rast P."/>
            <person name="Oberbeckmann S."/>
            <person name="Bunk B."/>
            <person name="Jeske O."/>
            <person name="Meyerdierks A."/>
            <person name="Storesund J.E."/>
            <person name="Kallscheuer N."/>
            <person name="Luecker S."/>
            <person name="Lage O.M."/>
            <person name="Pohl T."/>
            <person name="Merkel B.J."/>
            <person name="Hornburger P."/>
            <person name="Mueller R.-W."/>
            <person name="Bruemmer F."/>
            <person name="Labrenz M."/>
            <person name="Spormann A.M."/>
            <person name="Op den Camp H."/>
            <person name="Overmann J."/>
            <person name="Amann R."/>
            <person name="Jetten M.S.M."/>
            <person name="Mascher T."/>
            <person name="Medema M.H."/>
            <person name="Devos D.P."/>
            <person name="Kaster A.-K."/>
            <person name="Ovreas L."/>
            <person name="Rohde M."/>
            <person name="Galperin M.Y."/>
            <person name="Jogler C."/>
        </authorList>
    </citation>
    <scope>NUCLEOTIDE SEQUENCE [LARGE SCALE GENOMIC DNA]</scope>
    <source>
        <strain evidence="9 10">I41</strain>
    </source>
</reference>
<keyword evidence="10" id="KW-1185">Reference proteome</keyword>
<dbReference type="NCBIfam" id="NF041518">
    <property type="entry name" value="choice_anch_Q"/>
    <property type="match status" value="2"/>
</dbReference>
<evidence type="ECO:0000256" key="1">
    <source>
        <dbReference type="ARBA" id="ARBA00004196"/>
    </source>
</evidence>
<name>A0A517U126_9BACT</name>
<feature type="region of interest" description="Disordered" evidence="8">
    <location>
        <begin position="316"/>
        <end position="347"/>
    </location>
</feature>
<dbReference type="OrthoDB" id="292920at2"/>
<dbReference type="AlphaFoldDB" id="A0A517U126"/>
<dbReference type="SUPFAM" id="SSF51126">
    <property type="entry name" value="Pectin lyase-like"/>
    <property type="match status" value="2"/>
</dbReference>
<sequence length="1141" mass="115710">MRTKRFPRKAQCIQQHTMLSIECLEDRRVLSFTPNAGSFEAINNVSTTASAGSQQGISSSFSRTTDFGTRLNASSIAGANGATANNIATSAGTISSGSPELFASAAHTAIATASAAEFAGSLAGTQRSSATTLDGSYTAQTDGILSVVLTARLWASTDANKGAYSQAISNFFGELLVNGAVVAGVDGDASIRSIGPDGVDAGSIQQTQLTVTRPGGTQDTFAVTDFAQPFVYSLDVQLAIVLRFTVAINSGDVVTLDASESFGSGQNARSDSRASSPSTGVENAISSGSATLSIETSFEATEDPSEDDEGFSSIWRLWNEPPTDDDGGGGGGDIDGDGDVDDDDRRALPDYPTALIVTTADDELDDPVLNPAGYDQNDISLREALALAANQAGNDMILFAPWIGEITLGSQLTVDSDVRIVGRGADKLTINGNNSSRIFHLSASTVDATISGMKLTGGKVTGGSSVGGAVLTDGNLTLSSVDVVSNQAGGKGGGIFVNATGALTVARSTFSLNTANTGGGAISGNFKAGTALNITDSTFSNNTSGSGGAILYYSNETGTTNLSIHNSTFSANWSNGNGGALLFQKGASSAGMTASITNSTIAHNSAIPPATAGLGGGIYNTSSAAVVTLHNTIVAKNTASNTTYHDVSGSVTGGGASSHNLIGQVGSSGLTNVTGNKVGTATVLIDPLLAPLGYYGGKTKTHALLLNSPALDAGKDSIASAFDQRGYARDYDLPVTNGIGGSSDIGAYEAGVGTALIVRSDGDRNNAINLTATVASLRLREALALAGALAGSETISFDKSLYTTSPAHIVLSYDGTDAGSAPDSLTIPAGVSLAGPRAHDVIVDGNDLTRVFYINAIPGDEPISLEGLTITGGASDVGAGIWVSDADLTLRGVRVVENAASNAGGGIYSENVERLLVSSSEISGNTVGTNGAGGGIYDHRDLDSEPGLQVINSTISGNTVAGASGKGGGLYLYRDADSSTVLLPIISATIAFNTAASGGGVYSATLTGSAFVQIRNSIVTDNVNLSAAANNVAGLNFNSGSYNLIGLGGSGGLLNNNSGNIVLSGAEPSGLESLSYYGGSTKTHALRYDSAAIDAGFDDYADDWDLEFDQRGVDRISDNDYVLGDGIDIGAMELFFDEIYS</sequence>
<dbReference type="InterPro" id="IPR003368">
    <property type="entry name" value="POMP_repeat"/>
</dbReference>
<accession>A0A517U126</accession>
<dbReference type="RefSeq" id="WP_145434083.1">
    <property type="nucleotide sequence ID" value="NZ_CP036339.1"/>
</dbReference>
<dbReference type="InterPro" id="IPR011050">
    <property type="entry name" value="Pectin_lyase_fold/virulence"/>
</dbReference>
<gene>
    <name evidence="9" type="ORF">I41_35160</name>
</gene>
<dbReference type="GO" id="GO:0009279">
    <property type="term" value="C:cell outer membrane"/>
    <property type="evidence" value="ECO:0007669"/>
    <property type="project" value="UniProtKB-SubCell"/>
</dbReference>